<organism evidence="1 2">
    <name type="scientific">Salvia divinorum</name>
    <name type="common">Maria pastora</name>
    <name type="synonym">Diviner's sage</name>
    <dbReference type="NCBI Taxonomy" id="28513"/>
    <lineage>
        <taxon>Eukaryota</taxon>
        <taxon>Viridiplantae</taxon>
        <taxon>Streptophyta</taxon>
        <taxon>Embryophyta</taxon>
        <taxon>Tracheophyta</taxon>
        <taxon>Spermatophyta</taxon>
        <taxon>Magnoliopsida</taxon>
        <taxon>eudicotyledons</taxon>
        <taxon>Gunneridae</taxon>
        <taxon>Pentapetalae</taxon>
        <taxon>asterids</taxon>
        <taxon>lamiids</taxon>
        <taxon>Lamiales</taxon>
        <taxon>Lamiaceae</taxon>
        <taxon>Nepetoideae</taxon>
        <taxon>Mentheae</taxon>
        <taxon>Salviinae</taxon>
        <taxon>Salvia</taxon>
        <taxon>Salvia subgen. Calosphace</taxon>
    </lineage>
</organism>
<sequence>MTSNRKTTSVHWNDYDKVMVEVGNPPVQKMKAKCKRCGTLIAADTRGCGTNGLKNHTISCLKKLAKVEVGDGQTILSYSVDGGSRALTT</sequence>
<comment type="caution">
    <text evidence="1">The sequence shown here is derived from an EMBL/GenBank/DDBJ whole genome shotgun (WGS) entry which is preliminary data.</text>
</comment>
<gene>
    <name evidence="1" type="ORF">AAHA92_02903</name>
</gene>
<accession>A0ABD1IHX2</accession>
<proteinExistence type="predicted"/>
<keyword evidence="2" id="KW-1185">Reference proteome</keyword>
<evidence type="ECO:0008006" key="3">
    <source>
        <dbReference type="Google" id="ProtNLM"/>
    </source>
</evidence>
<name>A0ABD1IHX2_SALDI</name>
<evidence type="ECO:0000313" key="2">
    <source>
        <dbReference type="Proteomes" id="UP001567538"/>
    </source>
</evidence>
<dbReference type="SMART" id="SM00614">
    <property type="entry name" value="ZnF_BED"/>
    <property type="match status" value="1"/>
</dbReference>
<evidence type="ECO:0000313" key="1">
    <source>
        <dbReference type="EMBL" id="KAL1567423.1"/>
    </source>
</evidence>
<dbReference type="Proteomes" id="UP001567538">
    <property type="component" value="Unassembled WGS sequence"/>
</dbReference>
<reference evidence="1 2" key="1">
    <citation type="submission" date="2024-06" db="EMBL/GenBank/DDBJ databases">
        <title>A chromosome level genome sequence of Diviner's sage (Salvia divinorum).</title>
        <authorList>
            <person name="Ford S.A."/>
            <person name="Ro D.-K."/>
            <person name="Ness R.W."/>
            <person name="Phillips M.A."/>
        </authorList>
    </citation>
    <scope>NUCLEOTIDE SEQUENCE [LARGE SCALE GENOMIC DNA]</scope>
    <source>
        <strain evidence="1">SAF-2024a</strain>
        <tissue evidence="1">Leaf</tissue>
    </source>
</reference>
<dbReference type="AlphaFoldDB" id="A0ABD1IHX2"/>
<dbReference type="EMBL" id="JBEAFC010000002">
    <property type="protein sequence ID" value="KAL1567423.1"/>
    <property type="molecule type" value="Genomic_DNA"/>
</dbReference>
<protein>
    <recommendedName>
        <fullName evidence="3">BED-type domain-containing protein</fullName>
    </recommendedName>
</protein>